<proteinExistence type="predicted"/>
<dbReference type="GO" id="GO:0045505">
    <property type="term" value="F:dynein intermediate chain binding"/>
    <property type="evidence" value="ECO:0007669"/>
    <property type="project" value="InterPro"/>
</dbReference>
<feature type="domain" description="Dynein heavy chain tail" evidence="1">
    <location>
        <begin position="152"/>
        <end position="272"/>
    </location>
</feature>
<dbReference type="PANTHER" id="PTHR46532:SF11">
    <property type="entry name" value="DYNEIN AXONEMAL HEAVY CHAIN 12"/>
    <property type="match status" value="1"/>
</dbReference>
<dbReference type="AlphaFoldDB" id="A0AAV1I9J5"/>
<evidence type="ECO:0000313" key="2">
    <source>
        <dbReference type="EMBL" id="CAK0784034.1"/>
    </source>
</evidence>
<evidence type="ECO:0000313" key="3">
    <source>
        <dbReference type="Proteomes" id="UP001314263"/>
    </source>
</evidence>
<accession>A0AAV1I9J5</accession>
<dbReference type="Pfam" id="PF08385">
    <property type="entry name" value="DHC_N1"/>
    <property type="match status" value="1"/>
</dbReference>
<reference evidence="2 3" key="1">
    <citation type="submission" date="2023-10" db="EMBL/GenBank/DDBJ databases">
        <authorList>
            <person name="Maclean D."/>
            <person name="Macfadyen A."/>
        </authorList>
    </citation>
    <scope>NUCLEOTIDE SEQUENCE [LARGE SCALE GENOMIC DNA]</scope>
</reference>
<dbReference type="GO" id="GO:0007018">
    <property type="term" value="P:microtubule-based movement"/>
    <property type="evidence" value="ECO:0007669"/>
    <property type="project" value="InterPro"/>
</dbReference>
<evidence type="ECO:0000259" key="1">
    <source>
        <dbReference type="Pfam" id="PF08385"/>
    </source>
</evidence>
<name>A0AAV1I9J5_9CHLO</name>
<dbReference type="PANTHER" id="PTHR46532">
    <property type="entry name" value="MALE FERTILITY FACTOR KL5"/>
    <property type="match status" value="1"/>
</dbReference>
<dbReference type="EMBL" id="CAUYUE010000009">
    <property type="protein sequence ID" value="CAK0784034.1"/>
    <property type="molecule type" value="Genomic_DNA"/>
</dbReference>
<dbReference type="GO" id="GO:0051959">
    <property type="term" value="F:dynein light intermediate chain binding"/>
    <property type="evidence" value="ECO:0007669"/>
    <property type="project" value="InterPro"/>
</dbReference>
<dbReference type="Proteomes" id="UP001314263">
    <property type="component" value="Unassembled WGS sequence"/>
</dbReference>
<dbReference type="InterPro" id="IPR026983">
    <property type="entry name" value="DHC"/>
</dbReference>
<comment type="caution">
    <text evidence="2">The sequence shown here is derived from an EMBL/GenBank/DDBJ whole genome shotgun (WGS) entry which is preliminary data.</text>
</comment>
<dbReference type="InterPro" id="IPR013594">
    <property type="entry name" value="Dynein_heavy_tail"/>
</dbReference>
<dbReference type="GO" id="GO:0005858">
    <property type="term" value="C:axonemal dynein complex"/>
    <property type="evidence" value="ECO:0007669"/>
    <property type="project" value="TreeGrafter"/>
</dbReference>
<protein>
    <recommendedName>
        <fullName evidence="1">Dynein heavy chain tail domain-containing protein</fullName>
    </recommendedName>
</protein>
<sequence>MHAFVESPDITRLFIVGQGRDLVAGSFLPAKARKKALFFVKTSKSALDRLDFYDMVVWGELGDSPLESLSVLSSAVAVPLLRSQIRHGSMPDSAALELTDSLQAFVSSVLVELGNTKGERLLPLPIGWQQERGLAAAHHGNASPRSQASNDVAALEAAVVTWRHLVQDILSKTPQAFIQGPGQTATPLLELEYWSARAADLSGLVAQLGGPGAGVVSAQLKAASSTYSAALDRLVLEIKVAQEEAVDNEKWLRPLRKYLEAFMEPPEYPARPETFKEQSCCNRILLRQARSWHWPSQSLMPSSPAMINVVNAGASVHLLHGPVCCLSALCCML</sequence>
<organism evidence="2 3">
    <name type="scientific">Coccomyxa viridis</name>
    <dbReference type="NCBI Taxonomy" id="1274662"/>
    <lineage>
        <taxon>Eukaryota</taxon>
        <taxon>Viridiplantae</taxon>
        <taxon>Chlorophyta</taxon>
        <taxon>core chlorophytes</taxon>
        <taxon>Trebouxiophyceae</taxon>
        <taxon>Trebouxiophyceae incertae sedis</taxon>
        <taxon>Coccomyxaceae</taxon>
        <taxon>Coccomyxa</taxon>
    </lineage>
</organism>
<gene>
    <name evidence="2" type="ORF">CVIRNUC_007237</name>
</gene>
<keyword evidence="3" id="KW-1185">Reference proteome</keyword>